<dbReference type="EMBL" id="CM035416">
    <property type="protein sequence ID" value="KAH7424403.1"/>
    <property type="molecule type" value="Genomic_DNA"/>
</dbReference>
<feature type="transmembrane region" description="Helical" evidence="1">
    <location>
        <begin position="12"/>
        <end position="32"/>
    </location>
</feature>
<accession>A0A8T2TRJ7</accession>
<dbReference type="AlphaFoldDB" id="A0A8T2TRJ7"/>
<sequence>MYHDRYLDDVYNVGFIGTLLYGQALSWFALILEKDMAVLHDHEGFLGELTATFGDADMSQVEKAKLRKLHQATPLETFLALVKLIMPKMTLSLIVLVDLGGSSCFIDEGLVKKHGIAVVQKNKQIIAEVVDGRPLAFGNITMDTTPLSVYLGDHDSHIYFNVISSPINMVMIEMP</sequence>
<evidence type="ECO:0000313" key="2">
    <source>
        <dbReference type="EMBL" id="KAH7424403.1"/>
    </source>
</evidence>
<gene>
    <name evidence="2" type="ORF">KP509_11G007200</name>
</gene>
<keyword evidence="1" id="KW-0472">Membrane</keyword>
<name>A0A8T2TRJ7_CERRI</name>
<dbReference type="OrthoDB" id="407598at2759"/>
<proteinExistence type="predicted"/>
<comment type="caution">
    <text evidence="2">The sequence shown here is derived from an EMBL/GenBank/DDBJ whole genome shotgun (WGS) entry which is preliminary data.</text>
</comment>
<keyword evidence="1" id="KW-0812">Transmembrane</keyword>
<organism evidence="2 3">
    <name type="scientific">Ceratopteris richardii</name>
    <name type="common">Triangle waterfern</name>
    <dbReference type="NCBI Taxonomy" id="49495"/>
    <lineage>
        <taxon>Eukaryota</taxon>
        <taxon>Viridiplantae</taxon>
        <taxon>Streptophyta</taxon>
        <taxon>Embryophyta</taxon>
        <taxon>Tracheophyta</taxon>
        <taxon>Polypodiopsida</taxon>
        <taxon>Polypodiidae</taxon>
        <taxon>Polypodiales</taxon>
        <taxon>Pteridineae</taxon>
        <taxon>Pteridaceae</taxon>
        <taxon>Parkerioideae</taxon>
        <taxon>Ceratopteris</taxon>
    </lineage>
</organism>
<evidence type="ECO:0000313" key="3">
    <source>
        <dbReference type="Proteomes" id="UP000825935"/>
    </source>
</evidence>
<protein>
    <recommendedName>
        <fullName evidence="4">Retrotransposon gag domain-containing protein</fullName>
    </recommendedName>
</protein>
<evidence type="ECO:0000256" key="1">
    <source>
        <dbReference type="SAM" id="Phobius"/>
    </source>
</evidence>
<dbReference type="Proteomes" id="UP000825935">
    <property type="component" value="Chromosome 11"/>
</dbReference>
<reference evidence="2" key="1">
    <citation type="submission" date="2021-08" db="EMBL/GenBank/DDBJ databases">
        <title>WGS assembly of Ceratopteris richardii.</title>
        <authorList>
            <person name="Marchant D.B."/>
            <person name="Chen G."/>
            <person name="Jenkins J."/>
            <person name="Shu S."/>
            <person name="Leebens-Mack J."/>
            <person name="Grimwood J."/>
            <person name="Schmutz J."/>
            <person name="Soltis P."/>
            <person name="Soltis D."/>
            <person name="Chen Z.-H."/>
        </authorList>
    </citation>
    <scope>NUCLEOTIDE SEQUENCE</scope>
    <source>
        <strain evidence="2">Whitten #5841</strain>
        <tissue evidence="2">Leaf</tissue>
    </source>
</reference>
<keyword evidence="3" id="KW-1185">Reference proteome</keyword>
<keyword evidence="1" id="KW-1133">Transmembrane helix</keyword>
<evidence type="ECO:0008006" key="4">
    <source>
        <dbReference type="Google" id="ProtNLM"/>
    </source>
</evidence>